<feature type="compositionally biased region" description="Basic and acidic residues" evidence="1">
    <location>
        <begin position="1564"/>
        <end position="1573"/>
    </location>
</feature>
<dbReference type="InterPro" id="IPR025941">
    <property type="entry name" value="Vps8_central_dom"/>
</dbReference>
<dbReference type="GO" id="GO:0006623">
    <property type="term" value="P:protein targeting to vacuole"/>
    <property type="evidence" value="ECO:0007669"/>
    <property type="project" value="InterPro"/>
</dbReference>
<evidence type="ECO:0000313" key="4">
    <source>
        <dbReference type="EMBL" id="KAA8893494.1"/>
    </source>
</evidence>
<evidence type="ECO:0000259" key="2">
    <source>
        <dbReference type="Pfam" id="PF12816"/>
    </source>
</evidence>
<feature type="compositionally biased region" description="Low complexity" evidence="1">
    <location>
        <begin position="38"/>
        <end position="67"/>
    </location>
</feature>
<protein>
    <submittedName>
        <fullName evidence="4">Golgi CORVET complex core vacuolar protein 8-domain-containing protein</fullName>
    </submittedName>
</protein>
<dbReference type="PANTHER" id="PTHR12616">
    <property type="entry name" value="VACUOLAR PROTEIN SORTING VPS41"/>
    <property type="match status" value="1"/>
</dbReference>
<evidence type="ECO:0000259" key="3">
    <source>
        <dbReference type="Pfam" id="PF25066"/>
    </source>
</evidence>
<feature type="compositionally biased region" description="Low complexity" evidence="1">
    <location>
        <begin position="183"/>
        <end position="204"/>
    </location>
</feature>
<dbReference type="FunCoup" id="A0A5J5EDM1">
    <property type="interactions" value="89"/>
</dbReference>
<dbReference type="InterPro" id="IPR059070">
    <property type="entry name" value="TPR_VPS8_2"/>
</dbReference>
<feature type="compositionally biased region" description="Basic and acidic residues" evidence="1">
    <location>
        <begin position="15"/>
        <end position="26"/>
    </location>
</feature>
<gene>
    <name evidence="4" type="ORF">FN846DRAFT_895931</name>
</gene>
<dbReference type="InParanoid" id="A0A5J5EDM1"/>
<feature type="compositionally biased region" description="Polar residues" evidence="1">
    <location>
        <begin position="131"/>
        <end position="140"/>
    </location>
</feature>
<name>A0A5J5EDM1_9PEZI</name>
<comment type="caution">
    <text evidence="4">The sequence shown here is derived from an EMBL/GenBank/DDBJ whole genome shotgun (WGS) entry which is preliminary data.</text>
</comment>
<dbReference type="OrthoDB" id="289913at2759"/>
<feature type="domain" description="Vacuolar protein sorting-associated protein 8 central" evidence="2">
    <location>
        <begin position="786"/>
        <end position="985"/>
    </location>
</feature>
<dbReference type="InterPro" id="IPR036322">
    <property type="entry name" value="WD40_repeat_dom_sf"/>
</dbReference>
<dbReference type="Pfam" id="PF12816">
    <property type="entry name" value="TPR_Vps8"/>
    <property type="match status" value="1"/>
</dbReference>
<feature type="region of interest" description="Disordered" evidence="1">
    <location>
        <begin position="1"/>
        <end position="204"/>
    </location>
</feature>
<dbReference type="GO" id="GO:0034058">
    <property type="term" value="P:endosomal vesicle fusion"/>
    <property type="evidence" value="ECO:0007669"/>
    <property type="project" value="TreeGrafter"/>
</dbReference>
<reference evidence="4 5" key="1">
    <citation type="submission" date="2019-09" db="EMBL/GenBank/DDBJ databases">
        <title>Draft genome of the ectomycorrhizal ascomycete Sphaerosporella brunnea.</title>
        <authorList>
            <consortium name="DOE Joint Genome Institute"/>
            <person name="Benucci G.M."/>
            <person name="Marozzi G."/>
            <person name="Antonielli L."/>
            <person name="Sanchez S."/>
            <person name="Marco P."/>
            <person name="Wang X."/>
            <person name="Falini L.B."/>
            <person name="Barry K."/>
            <person name="Haridas S."/>
            <person name="Lipzen A."/>
            <person name="Labutti K."/>
            <person name="Grigoriev I.V."/>
            <person name="Murat C."/>
            <person name="Martin F."/>
            <person name="Albertini E."/>
            <person name="Donnini D."/>
            <person name="Bonito G."/>
        </authorList>
    </citation>
    <scope>NUCLEOTIDE SEQUENCE [LARGE SCALE GENOMIC DNA]</scope>
    <source>
        <strain evidence="4 5">Sb_GMNB300</strain>
    </source>
</reference>
<dbReference type="InterPro" id="IPR045111">
    <property type="entry name" value="Vps41/Vps8"/>
</dbReference>
<dbReference type="Pfam" id="PF23410">
    <property type="entry name" value="Beta-prop_VPS8"/>
    <property type="match status" value="1"/>
</dbReference>
<dbReference type="EMBL" id="VXIS01000434">
    <property type="protein sequence ID" value="KAA8893494.1"/>
    <property type="molecule type" value="Genomic_DNA"/>
</dbReference>
<keyword evidence="5" id="KW-1185">Reference proteome</keyword>
<evidence type="ECO:0000313" key="5">
    <source>
        <dbReference type="Proteomes" id="UP000326924"/>
    </source>
</evidence>
<accession>A0A5J5EDM1</accession>
<dbReference type="SUPFAM" id="SSF50978">
    <property type="entry name" value="WD40 repeat-like"/>
    <property type="match status" value="1"/>
</dbReference>
<dbReference type="GO" id="GO:0030897">
    <property type="term" value="C:HOPS complex"/>
    <property type="evidence" value="ECO:0007669"/>
    <property type="project" value="TreeGrafter"/>
</dbReference>
<feature type="compositionally biased region" description="Low complexity" evidence="1">
    <location>
        <begin position="143"/>
        <end position="175"/>
    </location>
</feature>
<sequence length="1630" mass="179340">MSLTPDESSAAPPGDSRDAAENHQDPAETPQELDDAVVAEAATTTAAAADDNVAEASAADDNVADASAAEDRVLEYLQEAREEESGGEGESAGLPANGSAFRKFKQATDESHEEGELPSPAAAADGRPPSSAGSYSTPDDTPSLHGSVASSSLAGSGVASGSRFSPSFSPSPSLRPFDRRFSSRLQPSSPSQLSQSPRALSPSLLGFHSRNSSIGSRIDDTGIEGLDNRSTPWDVVRWTKLRKINSQIFSEAGRRSFGTPTCIAVSATIALGTSKGIILVFDYSQSLKSIIGPGTKGWDHSPCSPACWRLTPIFIAVECGAITALAVSADYTTIAGGHATGHIFTWELAKPSRPFLKIPPLAAYQMEDRKEDGHVEGVAVLHLGFLGTRHTALVSADDKGLAFSHLATRGLGAVGRVVKTARILGRYPIDIAPMGRPRKPSSVLGLSVLPLGNSPQRTDSMGLVAMLTPYLLVIVSTTPIAQTQHKAVRPKEVASDSTLSGCLAWYPAVKLKQSPSSTSSKPASSKARLAYAWSNVLTLLELNVSEADGPEDPNRPPALEFRARSRYRCEEAIVAVQWFSRQIIGVLTVTQRLIILEDTSLRVTETFDLMDRRILHRDVFGNQLQPLVNRMDEEGSVHPQVADAFFNSFRTYKGRVFLLCMHEVLVGALSNWADRLLAMMEVGDFIGAIRLATAYYVGESNKLTIGLPEDAAVRHPMVEEKLVEMMSASLRYAFGKNQSAGKEILEKDQLQELATACFDACLSMSRTDFLFDEAFEFFEQGSSAGIFLETLEPHILNRRIPFIPPVVVKALITHYTSLELESRLEEMICHMDTRTLDIDQVTTLCKQHQLYDAMIYVWNRALSDYITPMIGLLKLLVPLIQHGTFENGHTAMHAVNALKIFPYLSYTLTGRVYPTGEELSEPEASNAKAQIYYFLFLGQAVAWPRKGGKPFLTKRNSELEPPFPYLQLILKFDAASFLSALNEAFEDSFLNGSADTLLNGDKQDVGEDQVFGRSVNRQYVVSILLEVMNPSDFPPQDTIYLDMFIARNLPKFPQFILLSGSALHRVLVGLCNPPGADISDDCQLSVEYLLTVYRPPDIDGLIELFMSAGFFRVLKSIFRSEKQYAKLLRVHFEDREALEAVFDCIADCLRPRSGLTDKQRSEVKAVIGENARKLIDIDEVRTARIVNSYAPELHDKMLAVAADHPQARFSYLRTILELEPAGGQDRHDMNHRPAIIQNKDFVEMYIRLMCEYDPEHVSQYVERLQSGDLRLEKVLPAMESGGVMDAAVVLMAREGQIRQAMDRLLAHLGTLEAAFTVVLQAAPNVSDLEASNKAAAETLESLQKYSKVGVWLCQGQMKSGRRLQQHQRSSSHKRRPDNDPLNTEELLWLDLVDAVVRIAKTCIALLNHPKPNGVAPPEPPRQLETQKLLAHLRKFVQDTFSSLLAATTSNSNVSFLHILRAFLSRASLASPSLADLRNVLADIFDAYLYESQLLSLANRLLDKDLFVHVDSAAKLRLRGWRPVSQSCEACSKRIWGPGAAGGIYSAWEKTRMENLKRAQEQREERRLLAEEPHSAAARGKGKAVEVREGEEETEQGEGALVLFSCRHVFHRKCIEGEDMVCGACSGKGKG</sequence>
<feature type="compositionally biased region" description="Basic and acidic residues" evidence="1">
    <location>
        <begin position="69"/>
        <end position="84"/>
    </location>
</feature>
<dbReference type="Proteomes" id="UP000326924">
    <property type="component" value="Unassembled WGS sequence"/>
</dbReference>
<evidence type="ECO:0000256" key="1">
    <source>
        <dbReference type="SAM" id="MobiDB-lite"/>
    </source>
</evidence>
<dbReference type="Pfam" id="PF25066">
    <property type="entry name" value="TPR_VPS8_2"/>
    <property type="match status" value="1"/>
</dbReference>
<organism evidence="4 5">
    <name type="scientific">Sphaerosporella brunnea</name>
    <dbReference type="NCBI Taxonomy" id="1250544"/>
    <lineage>
        <taxon>Eukaryota</taxon>
        <taxon>Fungi</taxon>
        <taxon>Dikarya</taxon>
        <taxon>Ascomycota</taxon>
        <taxon>Pezizomycotina</taxon>
        <taxon>Pezizomycetes</taxon>
        <taxon>Pezizales</taxon>
        <taxon>Pyronemataceae</taxon>
        <taxon>Sphaerosporella</taxon>
    </lineage>
</organism>
<proteinExistence type="predicted"/>
<feature type="region of interest" description="Disordered" evidence="1">
    <location>
        <begin position="1564"/>
        <end position="1591"/>
    </location>
</feature>
<dbReference type="GO" id="GO:0005770">
    <property type="term" value="C:late endosome"/>
    <property type="evidence" value="ECO:0007669"/>
    <property type="project" value="TreeGrafter"/>
</dbReference>
<dbReference type="PANTHER" id="PTHR12616:SF8">
    <property type="entry name" value="VACUOLAR PROTEIN SORTING-ASSOCIATED PROTEIN 8 HOMOLOG"/>
    <property type="match status" value="1"/>
</dbReference>
<feature type="domain" description="VPS8-like TPR-like repeats" evidence="3">
    <location>
        <begin position="1332"/>
        <end position="1516"/>
    </location>
</feature>